<dbReference type="EMBL" id="JEME01000036">
    <property type="protein sequence ID" value="KYG11381.1"/>
    <property type="molecule type" value="Genomic_DNA"/>
</dbReference>
<accession>A0A150U326</accession>
<protein>
    <recommendedName>
        <fullName evidence="2">CHAT domain-containing protein</fullName>
    </recommendedName>
</protein>
<dbReference type="InterPro" id="IPR024983">
    <property type="entry name" value="CHAT_dom"/>
</dbReference>
<gene>
    <name evidence="3" type="ORF">BE21_57700</name>
</gene>
<comment type="caution">
    <text evidence="3">The sequence shown here is derived from an EMBL/GenBank/DDBJ whole genome shotgun (WGS) entry which is preliminary data.</text>
</comment>
<proteinExistence type="predicted"/>
<evidence type="ECO:0000313" key="4">
    <source>
        <dbReference type="Proteomes" id="UP000075502"/>
    </source>
</evidence>
<evidence type="ECO:0000256" key="1">
    <source>
        <dbReference type="SAM" id="MobiDB-lite"/>
    </source>
</evidence>
<feature type="domain" description="CHAT" evidence="2">
    <location>
        <begin position="73"/>
        <end position="335"/>
    </location>
</feature>
<reference evidence="3 4" key="1">
    <citation type="submission" date="2014-02" db="EMBL/GenBank/DDBJ databases">
        <title>The small core and large imbalanced accessory genome model reveals a collaborative survival strategy of Sorangium cellulosum strains in nature.</title>
        <authorList>
            <person name="Han K."/>
            <person name="Peng R."/>
            <person name="Blom J."/>
            <person name="Li Y.-Z."/>
        </authorList>
    </citation>
    <scope>NUCLEOTIDE SEQUENCE [LARGE SCALE GENOMIC DNA]</scope>
    <source>
        <strain evidence="3 4">So0007-03</strain>
    </source>
</reference>
<organism evidence="3 4">
    <name type="scientific">Sorangium cellulosum</name>
    <name type="common">Polyangium cellulosum</name>
    <dbReference type="NCBI Taxonomy" id="56"/>
    <lineage>
        <taxon>Bacteria</taxon>
        <taxon>Pseudomonadati</taxon>
        <taxon>Myxococcota</taxon>
        <taxon>Polyangia</taxon>
        <taxon>Polyangiales</taxon>
        <taxon>Polyangiaceae</taxon>
        <taxon>Sorangium</taxon>
    </lineage>
</organism>
<name>A0A150U326_SORCE</name>
<dbReference type="Proteomes" id="UP000075502">
    <property type="component" value="Unassembled WGS sequence"/>
</dbReference>
<sequence length="671" mass="71645">MQRPGAPGVWMEIALESSGAEVRASARGSRGEQTAPHALGPELGAEHLGRFASDVRQAAARGRPLDERVARMAQALHGAVLREGIDDLRARLGEAASGPLLVRLAIGDPGLQEVPWEALAAPGGAMRHWGTSPDLLPVRGVRSSEPWQPREVRGAVRVLAIAPAGGAALARLKEALAGPIAAGEVEWLAPIEGQAAQLPWLFDRLRCEPIPHVIHVVGHGGVQDGVPVLRLADADGDERWLPVELLGQQLAAGFRSFLRLVVLEACEGARPAAFASAAEILARAGADAVVAHLWPVQADVARAFSAQLYRALAGASLGKGDVARAVSEARRAILAEFEGSAEAFSPVVVLRGPDGVLFDFKGRKVAPPAVLAPAVSDAARAIEPALARIVARPFSLLLGDRWKADRAALDRFRDKLRTELARGSEPPPAGLPMSALAQRYALRRGADKLGAEFQRAFRAGAEAPPVIKALARALGPGVHATLLRSPLLEIALAEQQPGRTIHVIQPDEESTLVLRRASGGDWEALEAPPASVDLEREIVLLRLYRGYTPEQIFTRPLLTEDDYLLGFRELESALPRDLADEILSTLNSRSALIAGMSVTTWHHRMLLHRLFGRRPVPRGSLAVLEPDDTERELWEKGVSLPGRAGVGVVAASGEDVVGWLEALVEAGRNGR</sequence>
<feature type="region of interest" description="Disordered" evidence="1">
    <location>
        <begin position="21"/>
        <end position="40"/>
    </location>
</feature>
<evidence type="ECO:0000313" key="3">
    <source>
        <dbReference type="EMBL" id="KYG11381.1"/>
    </source>
</evidence>
<dbReference type="Pfam" id="PF12770">
    <property type="entry name" value="CHAT"/>
    <property type="match status" value="1"/>
</dbReference>
<dbReference type="AlphaFoldDB" id="A0A150U326"/>
<evidence type="ECO:0000259" key="2">
    <source>
        <dbReference type="Pfam" id="PF12770"/>
    </source>
</evidence>